<proteinExistence type="predicted"/>
<keyword evidence="3" id="KW-1185">Reference proteome</keyword>
<sequence>MSPASTRSETRADSAPTPVTLSPFPPPALSGEQAADLRADLSESGWGVEAV</sequence>
<organism evidence="2 3">
    <name type="scientific">Actinomyces johnsonii F0542</name>
    <dbReference type="NCBI Taxonomy" id="1321818"/>
    <lineage>
        <taxon>Bacteria</taxon>
        <taxon>Bacillati</taxon>
        <taxon>Actinomycetota</taxon>
        <taxon>Actinomycetes</taxon>
        <taxon>Actinomycetales</taxon>
        <taxon>Actinomycetaceae</taxon>
        <taxon>Actinomyces</taxon>
    </lineage>
</organism>
<gene>
    <name evidence="2" type="ORF">HMPREF1979_02815</name>
</gene>
<comment type="caution">
    <text evidence="2">The sequence shown here is derived from an EMBL/GenBank/DDBJ whole genome shotgun (WGS) entry which is preliminary data.</text>
</comment>
<reference evidence="2 3" key="1">
    <citation type="submission" date="2013-08" db="EMBL/GenBank/DDBJ databases">
        <authorList>
            <person name="Weinstock G."/>
            <person name="Sodergren E."/>
            <person name="Wylie T."/>
            <person name="Fulton L."/>
            <person name="Fulton R."/>
            <person name="Fronick C."/>
            <person name="O'Laughlin M."/>
            <person name="Godfrey J."/>
            <person name="Miner T."/>
            <person name="Herter B."/>
            <person name="Appelbaum E."/>
            <person name="Cordes M."/>
            <person name="Lek S."/>
            <person name="Wollam A."/>
            <person name="Pepin K.H."/>
            <person name="Palsikar V.B."/>
            <person name="Mitreva M."/>
            <person name="Wilson R.K."/>
        </authorList>
    </citation>
    <scope>NUCLEOTIDE SEQUENCE [LARGE SCALE GENOMIC DNA]</scope>
    <source>
        <strain evidence="2 3">F0542</strain>
    </source>
</reference>
<dbReference type="EMBL" id="AWSE01000205">
    <property type="protein sequence ID" value="ERH22208.1"/>
    <property type="molecule type" value="Genomic_DNA"/>
</dbReference>
<dbReference type="HOGENOM" id="CLU_3110671_0_0_11"/>
<dbReference type="AlphaFoldDB" id="U1RRC2"/>
<protein>
    <submittedName>
        <fullName evidence="2">Uncharacterized protein</fullName>
    </submittedName>
</protein>
<name>U1RRC2_9ACTO</name>
<dbReference type="Proteomes" id="UP000016536">
    <property type="component" value="Unassembled WGS sequence"/>
</dbReference>
<feature type="non-terminal residue" evidence="2">
    <location>
        <position position="51"/>
    </location>
</feature>
<evidence type="ECO:0000313" key="2">
    <source>
        <dbReference type="EMBL" id="ERH22208.1"/>
    </source>
</evidence>
<evidence type="ECO:0000313" key="3">
    <source>
        <dbReference type="Proteomes" id="UP000016536"/>
    </source>
</evidence>
<feature type="region of interest" description="Disordered" evidence="1">
    <location>
        <begin position="1"/>
        <end position="51"/>
    </location>
</feature>
<evidence type="ECO:0000256" key="1">
    <source>
        <dbReference type="SAM" id="MobiDB-lite"/>
    </source>
</evidence>
<accession>U1RRC2</accession>